<name>A0A1I5ACB6_9FLAO</name>
<gene>
    <name evidence="1" type="ORF">SAMN05444143_1342</name>
</gene>
<proteinExistence type="predicted"/>
<accession>A0A1I5ACB6</accession>
<dbReference type="Proteomes" id="UP000182961">
    <property type="component" value="Unassembled WGS sequence"/>
</dbReference>
<evidence type="ECO:0000313" key="1">
    <source>
        <dbReference type="EMBL" id="SFN60038.1"/>
    </source>
</evidence>
<evidence type="ECO:0008006" key="3">
    <source>
        <dbReference type="Google" id="ProtNLM"/>
    </source>
</evidence>
<evidence type="ECO:0000313" key="2">
    <source>
        <dbReference type="Proteomes" id="UP000182961"/>
    </source>
</evidence>
<reference evidence="2" key="1">
    <citation type="submission" date="2016-10" db="EMBL/GenBank/DDBJ databases">
        <authorList>
            <person name="Varghese N."/>
            <person name="Submissions S."/>
        </authorList>
    </citation>
    <scope>NUCLEOTIDE SEQUENCE [LARGE SCALE GENOMIC DNA]</scope>
    <source>
        <strain evidence="2">DSM 4002</strain>
    </source>
</reference>
<organism evidence="1 2">
    <name type="scientific">Flavobacterium succinicans</name>
    <dbReference type="NCBI Taxonomy" id="29536"/>
    <lineage>
        <taxon>Bacteria</taxon>
        <taxon>Pseudomonadati</taxon>
        <taxon>Bacteroidota</taxon>
        <taxon>Flavobacteriia</taxon>
        <taxon>Flavobacteriales</taxon>
        <taxon>Flavobacteriaceae</taxon>
        <taxon>Flavobacterium</taxon>
    </lineage>
</organism>
<dbReference type="RefSeq" id="WP_074917814.1">
    <property type="nucleotide sequence ID" value="NZ_FOUT01000034.1"/>
</dbReference>
<dbReference type="AlphaFoldDB" id="A0A1I5ACB6"/>
<protein>
    <recommendedName>
        <fullName evidence="3">Microcin J25-processing protein McjB C-terminal domain-containing protein</fullName>
    </recommendedName>
</protein>
<dbReference type="EMBL" id="FOUT01000034">
    <property type="protein sequence ID" value="SFN60038.1"/>
    <property type="molecule type" value="Genomic_DNA"/>
</dbReference>
<sequence>MYPNHWKENLIKAIENLNQSEKIEFIFREFLEITYKLDWKGACHESTSAIHILLNEVGINNTWKLGEVFANECLFDHSWIEIDNKIFDIAITKTLVEKAINAPIINDIDINKNDLHNIEYGIKSGQDLSPQTQFVMNIDLSDYLSNSPINPTYGTWAIILDVGKKLNLKLDINLLIKKYKGKFYTEA</sequence>
<keyword evidence="2" id="KW-1185">Reference proteome</keyword>